<evidence type="ECO:0000256" key="1">
    <source>
        <dbReference type="ARBA" id="ARBA00001541"/>
    </source>
</evidence>
<dbReference type="Pfam" id="PF01739">
    <property type="entry name" value="CheR"/>
    <property type="match status" value="1"/>
</dbReference>
<dbReference type="SMART" id="SM00138">
    <property type="entry name" value="MeTrc"/>
    <property type="match status" value="1"/>
</dbReference>
<dbReference type="InterPro" id="IPR022642">
    <property type="entry name" value="CheR_C"/>
</dbReference>
<evidence type="ECO:0000256" key="3">
    <source>
        <dbReference type="ARBA" id="ARBA00022603"/>
    </source>
</evidence>
<proteinExistence type="predicted"/>
<dbReference type="GeneID" id="26658811"/>
<dbReference type="Gene3D" id="1.10.155.10">
    <property type="entry name" value="Chemotaxis receptor methyltransferase CheR, N-terminal domain"/>
    <property type="match status" value="1"/>
</dbReference>
<dbReference type="RefSeq" id="WP_059056586.1">
    <property type="nucleotide sequence ID" value="NZ_CEML01000002.1"/>
</dbReference>
<keyword evidence="4 7" id="KW-0808">Transferase</keyword>
<gene>
    <name evidence="7" type="primary">cheR</name>
    <name evidence="7" type="ORF">HHUB_2148</name>
</gene>
<dbReference type="OrthoDB" id="10657at2157"/>
<accession>A0A0U5GZT2</accession>
<evidence type="ECO:0000259" key="6">
    <source>
        <dbReference type="PROSITE" id="PS50123"/>
    </source>
</evidence>
<comment type="catalytic activity">
    <reaction evidence="1">
        <text>L-glutamyl-[protein] + S-adenosyl-L-methionine = [protein]-L-glutamate 5-O-methyl ester + S-adenosyl-L-homocysteine</text>
        <dbReference type="Rhea" id="RHEA:24452"/>
        <dbReference type="Rhea" id="RHEA-COMP:10208"/>
        <dbReference type="Rhea" id="RHEA-COMP:10311"/>
        <dbReference type="ChEBI" id="CHEBI:29973"/>
        <dbReference type="ChEBI" id="CHEBI:57856"/>
        <dbReference type="ChEBI" id="CHEBI:59789"/>
        <dbReference type="ChEBI" id="CHEBI:82795"/>
        <dbReference type="EC" id="2.1.1.80"/>
    </reaction>
</comment>
<dbReference type="SUPFAM" id="SSF47757">
    <property type="entry name" value="Chemotaxis receptor methyltransferase CheR, N-terminal domain"/>
    <property type="match status" value="1"/>
</dbReference>
<dbReference type="AlphaFoldDB" id="A0A0U5GZT2"/>
<dbReference type="GO" id="GO:0008983">
    <property type="term" value="F:protein-glutamate O-methyltransferase activity"/>
    <property type="evidence" value="ECO:0007669"/>
    <property type="project" value="UniProtKB-EC"/>
</dbReference>
<dbReference type="PROSITE" id="PS50123">
    <property type="entry name" value="CHER"/>
    <property type="match status" value="1"/>
</dbReference>
<dbReference type="EC" id="2.1.1.80" evidence="2"/>
<dbReference type="PANTHER" id="PTHR24422:SF10">
    <property type="entry name" value="CHEMOTAXIS PROTEIN METHYLTRANSFERASE 2"/>
    <property type="match status" value="1"/>
</dbReference>
<evidence type="ECO:0000313" key="7">
    <source>
        <dbReference type="EMBL" id="CQH54910.1"/>
    </source>
</evidence>
<dbReference type="KEGG" id="hhb:Hhub_2148"/>
<dbReference type="EMBL" id="LN831302">
    <property type="protein sequence ID" value="CQH54910.1"/>
    <property type="molecule type" value="Genomic_DNA"/>
</dbReference>
<keyword evidence="8" id="KW-1185">Reference proteome</keyword>
<dbReference type="SUPFAM" id="SSF53335">
    <property type="entry name" value="S-adenosyl-L-methionine-dependent methyltransferases"/>
    <property type="match status" value="1"/>
</dbReference>
<keyword evidence="5" id="KW-0949">S-adenosyl-L-methionine</keyword>
<dbReference type="PRINTS" id="PR00996">
    <property type="entry name" value="CHERMTFRASE"/>
</dbReference>
<dbReference type="InterPro" id="IPR000780">
    <property type="entry name" value="CheR_MeTrfase"/>
</dbReference>
<dbReference type="PANTHER" id="PTHR24422">
    <property type="entry name" value="CHEMOTAXIS PROTEIN METHYLTRANSFERASE"/>
    <property type="match status" value="1"/>
</dbReference>
<dbReference type="Proteomes" id="UP000066737">
    <property type="component" value="Chromosome I"/>
</dbReference>
<keyword evidence="3 7" id="KW-0489">Methyltransferase</keyword>
<dbReference type="InterPro" id="IPR029063">
    <property type="entry name" value="SAM-dependent_MTases_sf"/>
</dbReference>
<dbReference type="Pfam" id="PF03705">
    <property type="entry name" value="CheR_N"/>
    <property type="match status" value="1"/>
</dbReference>
<evidence type="ECO:0000313" key="8">
    <source>
        <dbReference type="Proteomes" id="UP000066737"/>
    </source>
</evidence>
<organism evidence="7 8">
    <name type="scientific">Halobacterium hubeiense</name>
    <dbReference type="NCBI Taxonomy" id="1407499"/>
    <lineage>
        <taxon>Archaea</taxon>
        <taxon>Methanobacteriati</taxon>
        <taxon>Methanobacteriota</taxon>
        <taxon>Stenosarchaea group</taxon>
        <taxon>Halobacteria</taxon>
        <taxon>Halobacteriales</taxon>
        <taxon>Halobacteriaceae</taxon>
        <taxon>Halobacterium</taxon>
    </lineage>
</organism>
<evidence type="ECO:0000256" key="2">
    <source>
        <dbReference type="ARBA" id="ARBA00012534"/>
    </source>
</evidence>
<dbReference type="InterPro" id="IPR050903">
    <property type="entry name" value="Bact_Chemotaxis_MeTrfase"/>
</dbReference>
<dbReference type="STRING" id="1407499.HHUB_2148"/>
<evidence type="ECO:0000256" key="4">
    <source>
        <dbReference type="ARBA" id="ARBA00022679"/>
    </source>
</evidence>
<dbReference type="Gene3D" id="3.40.50.150">
    <property type="entry name" value="Vaccinia Virus protein VP39"/>
    <property type="match status" value="1"/>
</dbReference>
<feature type="domain" description="CheR-type methyltransferase" evidence="6">
    <location>
        <begin position="1"/>
        <end position="264"/>
    </location>
</feature>
<dbReference type="GO" id="GO:0032259">
    <property type="term" value="P:methylation"/>
    <property type="evidence" value="ECO:0007669"/>
    <property type="project" value="UniProtKB-KW"/>
</dbReference>
<evidence type="ECO:0000256" key="5">
    <source>
        <dbReference type="ARBA" id="ARBA00022691"/>
    </source>
</evidence>
<protein>
    <recommendedName>
        <fullName evidence="2">protein-glutamate O-methyltransferase</fullName>
        <ecNumber evidence="2">2.1.1.80</ecNumber>
    </recommendedName>
</protein>
<reference evidence="8" key="1">
    <citation type="journal article" date="2016" name="Environ. Microbiol.">
        <title>The complete genome of a viable archaeum isolated from 123-million-year-old rock salt.</title>
        <authorList>
            <person name="Jaakkola S.T."/>
            <person name="Pfeiffer F."/>
            <person name="Ravantti J.J."/>
            <person name="Guo Q."/>
            <person name="Liu Y."/>
            <person name="Chen X."/>
            <person name="Ma H."/>
            <person name="Yang C."/>
            <person name="Oksanen H.M."/>
            <person name="Bamford D.H."/>
        </authorList>
    </citation>
    <scope>NUCLEOTIDE SEQUENCE</scope>
    <source>
        <strain evidence="8">JI20-1</strain>
    </source>
</reference>
<dbReference type="InterPro" id="IPR036804">
    <property type="entry name" value="CheR_N_sf"/>
</dbReference>
<sequence>MTDFEDLLAFVERETTFATSYYDDAYLDRRVSARMRRRDADTYAEYLDVLREDPDERAELLDTLSVNVTQFFRDRKVWAALEDVLVETADDQSSVSIWSAACADGREPYSLAMLALDAGLPPRDVDILATDIDEDALDRARQGFYQSTRTADIREQLGFLDDPMAYVEQRGDGGFVVADHVKDLVTFERHDLITDDPKSGFDLVCCRNVCIYIDKQYKRPILDTVSASLRPGGHLVLGQTETLPSGVKERFEAADPRIRIYRRLPEA</sequence>
<dbReference type="InterPro" id="IPR022641">
    <property type="entry name" value="CheR_N"/>
</dbReference>
<name>A0A0U5GZT2_9EURY</name>